<comment type="similarity">
    <text evidence="1">Belongs to the EsaB family.</text>
</comment>
<organism evidence="2 3">
    <name type="scientific">Shouchella lonarensis</name>
    <dbReference type="NCBI Taxonomy" id="1464122"/>
    <lineage>
        <taxon>Bacteria</taxon>
        <taxon>Bacillati</taxon>
        <taxon>Bacillota</taxon>
        <taxon>Bacilli</taxon>
        <taxon>Bacillales</taxon>
        <taxon>Bacillaceae</taxon>
        <taxon>Shouchella</taxon>
    </lineage>
</organism>
<reference evidence="3" key="1">
    <citation type="submission" date="2016-09" db="EMBL/GenBank/DDBJ databases">
        <authorList>
            <person name="Varghese N."/>
            <person name="Submissions S."/>
        </authorList>
    </citation>
    <scope>NUCLEOTIDE SEQUENCE [LARGE SCALE GENOMIC DNA]</scope>
    <source>
        <strain evidence="3">25nlg</strain>
    </source>
</reference>
<dbReference type="RefSeq" id="WP_090775359.1">
    <property type="nucleotide sequence ID" value="NZ_FMYM01000004.1"/>
</dbReference>
<dbReference type="InterPro" id="IPR024962">
    <property type="entry name" value="YukD-like"/>
</dbReference>
<protein>
    <submittedName>
        <fullName evidence="2">Uncharacterized ubiquitin-like protein YukD</fullName>
    </submittedName>
</protein>
<sequence length="79" mass="9274">MYIQVTIDMRRYNGKQFDLRLSDQYTAKKVVDTVWKIEQLSVPRREGSWLRIQNKARTLSGHDVLAESYVTSGDRLEVL</sequence>
<gene>
    <name evidence="2" type="ORF">SAMN05421737_104251</name>
</gene>
<accession>A0A1G6HZV5</accession>
<dbReference type="Pfam" id="PF08817">
    <property type="entry name" value="YukD"/>
    <property type="match status" value="1"/>
</dbReference>
<dbReference type="AlphaFoldDB" id="A0A1G6HZV5"/>
<keyword evidence="3" id="KW-1185">Reference proteome</keyword>
<dbReference type="PIRSF" id="PIRSF037793">
    <property type="entry name" value="DUF_ubiquitin-like_YukD"/>
    <property type="match status" value="1"/>
</dbReference>
<name>A0A1G6HZV5_9BACI</name>
<dbReference type="Proteomes" id="UP000242662">
    <property type="component" value="Unassembled WGS sequence"/>
</dbReference>
<dbReference type="STRING" id="1464122.SAMN05421737_104251"/>
<evidence type="ECO:0000313" key="3">
    <source>
        <dbReference type="Proteomes" id="UP000242662"/>
    </source>
</evidence>
<dbReference type="OrthoDB" id="2437963at2"/>
<dbReference type="InterPro" id="IPR014921">
    <property type="entry name" value="EsaB"/>
</dbReference>
<proteinExistence type="inferred from homology"/>
<evidence type="ECO:0000313" key="2">
    <source>
        <dbReference type="EMBL" id="SDB99730.1"/>
    </source>
</evidence>
<dbReference type="Gene3D" id="3.10.20.90">
    <property type="entry name" value="Phosphatidylinositol 3-kinase Catalytic Subunit, Chain A, domain 1"/>
    <property type="match status" value="1"/>
</dbReference>
<dbReference type="EMBL" id="FMYM01000004">
    <property type="protein sequence ID" value="SDB99730.1"/>
    <property type="molecule type" value="Genomic_DNA"/>
</dbReference>
<evidence type="ECO:0000256" key="1">
    <source>
        <dbReference type="PIRNR" id="PIRNR037793"/>
    </source>
</evidence>